<feature type="compositionally biased region" description="Polar residues" evidence="1">
    <location>
        <begin position="56"/>
        <end position="76"/>
    </location>
</feature>
<comment type="caution">
    <text evidence="2">The sequence shown here is derived from an EMBL/GenBank/DDBJ whole genome shotgun (WGS) entry which is preliminary data.</text>
</comment>
<name>A0A4Y1ZLI0_ARAVE</name>
<feature type="non-terminal residue" evidence="2">
    <location>
        <position position="1"/>
    </location>
</feature>
<evidence type="ECO:0000313" key="2">
    <source>
        <dbReference type="EMBL" id="GBL55926.1"/>
    </source>
</evidence>
<dbReference type="Proteomes" id="UP000499080">
    <property type="component" value="Unassembled WGS sequence"/>
</dbReference>
<evidence type="ECO:0000256" key="1">
    <source>
        <dbReference type="SAM" id="MobiDB-lite"/>
    </source>
</evidence>
<evidence type="ECO:0000313" key="4">
    <source>
        <dbReference type="Proteomes" id="UP000499080"/>
    </source>
</evidence>
<dbReference type="AlphaFoldDB" id="A0A4Y1ZLI0"/>
<proteinExistence type="predicted"/>
<gene>
    <name evidence="2" type="ORF">AVEN_223663_1</name>
    <name evidence="3" type="ORF">AVEN_61236_1</name>
</gene>
<dbReference type="EMBL" id="BGPR01075554">
    <property type="protein sequence ID" value="GBL56000.1"/>
    <property type="molecule type" value="Genomic_DNA"/>
</dbReference>
<accession>A0A4Y1ZLI0</accession>
<evidence type="ECO:0000313" key="3">
    <source>
        <dbReference type="EMBL" id="GBL56000.1"/>
    </source>
</evidence>
<keyword evidence="4" id="KW-1185">Reference proteome</keyword>
<protein>
    <submittedName>
        <fullName evidence="2">Uncharacterized protein</fullName>
    </submittedName>
</protein>
<feature type="region of interest" description="Disordered" evidence="1">
    <location>
        <begin position="38"/>
        <end position="84"/>
    </location>
</feature>
<reference evidence="2 4" key="1">
    <citation type="journal article" date="2019" name="Sci. Rep.">
        <title>Orb-weaving spider Araneus ventricosus genome elucidates the spidroin gene catalogue.</title>
        <authorList>
            <person name="Kono N."/>
            <person name="Nakamura H."/>
            <person name="Ohtoshi R."/>
            <person name="Moran D.A.P."/>
            <person name="Shinohara A."/>
            <person name="Yoshida Y."/>
            <person name="Fujiwara M."/>
            <person name="Mori M."/>
            <person name="Tomita M."/>
            <person name="Arakawa K."/>
        </authorList>
    </citation>
    <scope>NUCLEOTIDE SEQUENCE [LARGE SCALE GENOMIC DNA]</scope>
</reference>
<organism evidence="2 4">
    <name type="scientific">Araneus ventricosus</name>
    <name type="common">Orbweaver spider</name>
    <name type="synonym">Epeira ventricosa</name>
    <dbReference type="NCBI Taxonomy" id="182803"/>
    <lineage>
        <taxon>Eukaryota</taxon>
        <taxon>Metazoa</taxon>
        <taxon>Ecdysozoa</taxon>
        <taxon>Arthropoda</taxon>
        <taxon>Chelicerata</taxon>
        <taxon>Arachnida</taxon>
        <taxon>Araneae</taxon>
        <taxon>Araneomorphae</taxon>
        <taxon>Entelegynae</taxon>
        <taxon>Araneoidea</taxon>
        <taxon>Araneidae</taxon>
        <taxon>Araneus</taxon>
    </lineage>
</organism>
<dbReference type="EMBL" id="BGPR01075540">
    <property type="protein sequence ID" value="GBL55926.1"/>
    <property type="molecule type" value="Genomic_DNA"/>
</dbReference>
<sequence length="99" mass="11057">SLCRKVQCKASDLVPDSKPNSTEETPCKLAWSMLDREQSPTAGLSPNLEEDVPAQVWSSTSDHGTKFQGPSQNNPRNTRDVYIPKKKDVNITKLNKLLF</sequence>